<dbReference type="InterPro" id="IPR038718">
    <property type="entry name" value="SNF2-like_sf"/>
</dbReference>
<feature type="compositionally biased region" description="Polar residues" evidence="7">
    <location>
        <begin position="203"/>
        <end position="216"/>
    </location>
</feature>
<dbReference type="OMA" id="CHPHLIN"/>
<dbReference type="GO" id="GO:0005737">
    <property type="term" value="C:cytoplasm"/>
    <property type="evidence" value="ECO:0007669"/>
    <property type="project" value="TreeGrafter"/>
</dbReference>
<feature type="compositionally biased region" description="Basic and acidic residues" evidence="7">
    <location>
        <begin position="107"/>
        <end position="125"/>
    </location>
</feature>
<dbReference type="GO" id="GO:0008270">
    <property type="term" value="F:zinc ion binding"/>
    <property type="evidence" value="ECO:0007669"/>
    <property type="project" value="UniProtKB-KW"/>
</dbReference>
<dbReference type="Gene3D" id="3.40.50.10810">
    <property type="entry name" value="Tandem AAA-ATPase domain"/>
    <property type="match status" value="1"/>
</dbReference>
<dbReference type="Gene3D" id="3.30.40.10">
    <property type="entry name" value="Zinc/RING finger domain, C3HC4 (zinc finger)"/>
    <property type="match status" value="1"/>
</dbReference>
<feature type="domain" description="Helicase C-terminal" evidence="10">
    <location>
        <begin position="983"/>
        <end position="1141"/>
    </location>
</feature>
<dbReference type="InterPro" id="IPR050628">
    <property type="entry name" value="SNF2_RAD54_helicase_TF"/>
</dbReference>
<evidence type="ECO:0000256" key="1">
    <source>
        <dbReference type="ARBA" id="ARBA00007025"/>
    </source>
</evidence>
<dbReference type="InterPro" id="IPR014001">
    <property type="entry name" value="Helicase_ATP-bd"/>
</dbReference>
<dbReference type="CDD" id="cd18793">
    <property type="entry name" value="SF2_C_SNF"/>
    <property type="match status" value="1"/>
</dbReference>
<reference evidence="11 12" key="1">
    <citation type="submission" date="2015-04" db="EMBL/GenBank/DDBJ databases">
        <authorList>
            <person name="Syromyatnikov M.Y."/>
            <person name="Popov V.N."/>
        </authorList>
    </citation>
    <scope>NUCLEOTIDE SEQUENCE [LARGE SCALE GENOMIC DNA]</scope>
    <source>
        <strain evidence="11">WF-38-12</strain>
    </source>
</reference>
<dbReference type="OrthoDB" id="423559at2759"/>
<evidence type="ECO:0000259" key="10">
    <source>
        <dbReference type="PROSITE" id="PS51194"/>
    </source>
</evidence>
<dbReference type="GO" id="GO:0005634">
    <property type="term" value="C:nucleus"/>
    <property type="evidence" value="ECO:0007669"/>
    <property type="project" value="TreeGrafter"/>
</dbReference>
<dbReference type="SUPFAM" id="SSF57850">
    <property type="entry name" value="RING/U-box"/>
    <property type="match status" value="1"/>
</dbReference>
<dbReference type="InterPro" id="IPR001841">
    <property type="entry name" value="Znf_RING"/>
</dbReference>
<dbReference type="Pfam" id="PF00176">
    <property type="entry name" value="SNF2-rel_dom"/>
    <property type="match status" value="1"/>
</dbReference>
<dbReference type="InterPro" id="IPR049730">
    <property type="entry name" value="SNF2/RAD54-like_C"/>
</dbReference>
<dbReference type="InterPro" id="IPR000330">
    <property type="entry name" value="SNF2_N"/>
</dbReference>
<evidence type="ECO:0000256" key="2">
    <source>
        <dbReference type="ARBA" id="ARBA00022741"/>
    </source>
</evidence>
<dbReference type="FunFam" id="3.40.50.300:FF:002380">
    <property type="entry name" value="SWI/SNF family DNA-dependent ATPase, putative"/>
    <property type="match status" value="1"/>
</dbReference>
<dbReference type="CDD" id="cd18008">
    <property type="entry name" value="DEXDc_SHPRH-like"/>
    <property type="match status" value="1"/>
</dbReference>
<dbReference type="InterPro" id="IPR013083">
    <property type="entry name" value="Znf_RING/FYVE/PHD"/>
</dbReference>
<dbReference type="Pfam" id="PF13923">
    <property type="entry name" value="zf-C3HC4_2"/>
    <property type="match status" value="1"/>
</dbReference>
<dbReference type="SMART" id="SM00490">
    <property type="entry name" value="HELICc"/>
    <property type="match status" value="1"/>
</dbReference>
<dbReference type="Proteomes" id="UP000054383">
    <property type="component" value="Unassembled WGS sequence"/>
</dbReference>
<proteinExistence type="inferred from homology"/>
<keyword evidence="12" id="KW-1185">Reference proteome</keyword>
<feature type="compositionally biased region" description="Basic residues" evidence="7">
    <location>
        <begin position="924"/>
        <end position="947"/>
    </location>
</feature>
<dbReference type="InterPro" id="IPR001650">
    <property type="entry name" value="Helicase_C-like"/>
</dbReference>
<evidence type="ECO:0000256" key="3">
    <source>
        <dbReference type="ARBA" id="ARBA00022801"/>
    </source>
</evidence>
<dbReference type="PANTHER" id="PTHR45626">
    <property type="entry name" value="TRANSCRIPTION TERMINATION FACTOR 2-RELATED"/>
    <property type="match status" value="1"/>
</dbReference>
<keyword evidence="4 11" id="KW-0347">Helicase</keyword>
<dbReference type="SUPFAM" id="SSF52540">
    <property type="entry name" value="P-loop containing nucleoside triphosphate hydrolases"/>
    <property type="match status" value="2"/>
</dbReference>
<dbReference type="EMBL" id="CVMT01000008">
    <property type="protein sequence ID" value="CRG90874.1"/>
    <property type="molecule type" value="Genomic_DNA"/>
</dbReference>
<feature type="region of interest" description="Disordered" evidence="7">
    <location>
        <begin position="864"/>
        <end position="947"/>
    </location>
</feature>
<dbReference type="SMART" id="SM00487">
    <property type="entry name" value="DEXDc"/>
    <property type="match status" value="1"/>
</dbReference>
<dbReference type="GO" id="GO:0004386">
    <property type="term" value="F:helicase activity"/>
    <property type="evidence" value="ECO:0007669"/>
    <property type="project" value="UniProtKB-KW"/>
</dbReference>
<evidence type="ECO:0000313" key="11">
    <source>
        <dbReference type="EMBL" id="CRG90874.1"/>
    </source>
</evidence>
<dbReference type="Gene3D" id="3.40.50.300">
    <property type="entry name" value="P-loop containing nucleotide triphosphate hydrolases"/>
    <property type="match status" value="1"/>
</dbReference>
<keyword evidence="6" id="KW-0862">Zinc</keyword>
<evidence type="ECO:0000256" key="6">
    <source>
        <dbReference type="PROSITE-ProRule" id="PRU00175"/>
    </source>
</evidence>
<dbReference type="GO" id="GO:0016787">
    <property type="term" value="F:hydrolase activity"/>
    <property type="evidence" value="ECO:0007669"/>
    <property type="project" value="UniProtKB-KW"/>
</dbReference>
<dbReference type="PROSITE" id="PS51192">
    <property type="entry name" value="HELICASE_ATP_BIND_1"/>
    <property type="match status" value="1"/>
</dbReference>
<keyword evidence="5" id="KW-0067">ATP-binding</keyword>
<feature type="compositionally biased region" description="Acidic residues" evidence="7">
    <location>
        <begin position="876"/>
        <end position="915"/>
    </location>
</feature>
<dbReference type="Pfam" id="PF00271">
    <property type="entry name" value="Helicase_C"/>
    <property type="match status" value="1"/>
</dbReference>
<dbReference type="GO" id="GO:0005524">
    <property type="term" value="F:ATP binding"/>
    <property type="evidence" value="ECO:0007669"/>
    <property type="project" value="UniProtKB-KW"/>
</dbReference>
<dbReference type="STRING" id="28573.A0A0U1M5M3"/>
<name>A0A0U1M5M3_TALIS</name>
<feature type="domain" description="RING-type" evidence="8">
    <location>
        <begin position="793"/>
        <end position="844"/>
    </location>
</feature>
<dbReference type="GO" id="GO:0000724">
    <property type="term" value="P:double-strand break repair via homologous recombination"/>
    <property type="evidence" value="ECO:0007669"/>
    <property type="project" value="TreeGrafter"/>
</dbReference>
<evidence type="ECO:0000256" key="5">
    <source>
        <dbReference type="ARBA" id="ARBA00022840"/>
    </source>
</evidence>
<evidence type="ECO:0000259" key="8">
    <source>
        <dbReference type="PROSITE" id="PS50089"/>
    </source>
</evidence>
<gene>
    <name evidence="11" type="ORF">PISL3812_07920</name>
</gene>
<feature type="region of interest" description="Disordered" evidence="7">
    <location>
        <begin position="270"/>
        <end position="307"/>
    </location>
</feature>
<feature type="domain" description="Helicase ATP-binding" evidence="9">
    <location>
        <begin position="443"/>
        <end position="634"/>
    </location>
</feature>
<dbReference type="GO" id="GO:0008094">
    <property type="term" value="F:ATP-dependent activity, acting on DNA"/>
    <property type="evidence" value="ECO:0007669"/>
    <property type="project" value="TreeGrafter"/>
</dbReference>
<feature type="compositionally biased region" description="Polar residues" evidence="7">
    <location>
        <begin position="66"/>
        <end position="76"/>
    </location>
</feature>
<dbReference type="PROSITE" id="PS51194">
    <property type="entry name" value="HELICASE_CTER"/>
    <property type="match status" value="1"/>
</dbReference>
<sequence length="1152" mass="129550">MAASPGSLSIEDLTEDLDLHEALLQSLLETRPDAVEDAMELRTTIKELKRQLAQRRGLPPPESPRPSINNSHSASRLDSPGNHEIPGSSPTSPVVDFSSYHPPRHQPNREYRDSPPSTSRRDRPSAPESSLNTPNEMASRPDSPLGPDPFGAIDDDDEDAQLSRLLGVDDAFTEGQYEAEKWLQERRQQELEDAEFARRLQSQWEEPLSAPSNESSPVRARPSWSTDPVNAGMGLASGTLSRPPPYGSYEISRPGPVSATSSSLGALPFHHRQQPSQADSPFNYNGINMTPRTPTSDTPDVSLTDSSDSDIAEISSNDFHLRRHYAPLPIHTMLPTNWPSTKTPHRPPTSIEEARHIMTNALNSTIDQARRMGLPYFSSSASLAQAGDFDGYESIHAQDELKEMLENLRPDAELSKDKWEGTPQALQFPLLDHQKLGLAWMKSMEEGNNKGGILADDMGLGKTMQAIALMVSRPPPDSTRKTTLIIAPVALMQQWSREIDRMVRPESKLNSFILHGDKRRTTFDKLRKYDVVLTTFGTVASELKRKEEWENRRRFAGQNSANVIAEASALPLLGPESTWYRVIIDEAQCIKNRNAKTSLACCSLNSTYRWCMSGTPMMNNVGELHSLLRFLRIRPYNSLELFSRDFTKPLKSTNPKLQKKALQQLQVVLKAVLLRRTKYSKIDGKPILSLPPRVTEKVHAVFSEDEEGLYRALETKTQIQFNRYLNNNSIGRNYSSILVLLLRLRQACCHPHLINDLSVDISAVTESVDLIENAKQFGPDVIRRLKENEPLECPVCIDAVENAVIFYPCGHATCAECFARISDPSLAIQQGHDGQVEAKCPNCRAKIDPKTITDNVSFKKVHFPQEGSQDANMPEANEDDNGDGPDLDSDSDDSDDEDEDDDDDLNDFIVPDDYDSERVESSKKSKKKHSKKRKRTIGKGKVSKKPKKTLAVLRKEGQKNAAAKRKYFKRIEKNWQPSAKIEKALEILDKVRSEGQGEKTIIFSQFTSLLDLLEVPIHRNGWKYRRYDGSMKPAERNEAVLEFTDSPECDIMLVSLKAGNSGLNLVAASQVIIFDPFWNPYIEEQAIDRAHRLGQLRTVQIHRILIQNTVEDRILELQEKKREIIEGALDENAAKQISRLGINELKFLFNVR</sequence>
<keyword evidence="6" id="KW-0863">Zinc-finger</keyword>
<evidence type="ECO:0000259" key="9">
    <source>
        <dbReference type="PROSITE" id="PS51192"/>
    </source>
</evidence>
<feature type="region of interest" description="Disordered" evidence="7">
    <location>
        <begin position="203"/>
        <end position="229"/>
    </location>
</feature>
<evidence type="ECO:0000313" key="12">
    <source>
        <dbReference type="Proteomes" id="UP000054383"/>
    </source>
</evidence>
<feature type="compositionally biased region" description="Polar residues" evidence="7">
    <location>
        <begin position="274"/>
        <end position="304"/>
    </location>
</feature>
<dbReference type="PANTHER" id="PTHR45626:SF16">
    <property type="entry name" value="ATP-DEPENDENT HELICASE ULS1"/>
    <property type="match status" value="1"/>
</dbReference>
<keyword evidence="3" id="KW-0378">Hydrolase</keyword>
<dbReference type="PROSITE" id="PS50089">
    <property type="entry name" value="ZF_RING_2"/>
    <property type="match status" value="1"/>
</dbReference>
<protein>
    <submittedName>
        <fullName evidence="11">ATP-dependent helicase ULS1</fullName>
    </submittedName>
</protein>
<feature type="region of interest" description="Disordered" evidence="7">
    <location>
        <begin position="46"/>
        <end position="159"/>
    </location>
</feature>
<accession>A0A0U1M5M3</accession>
<dbReference type="AlphaFoldDB" id="A0A0U1M5M3"/>
<dbReference type="SMART" id="SM00184">
    <property type="entry name" value="RING"/>
    <property type="match status" value="1"/>
</dbReference>
<evidence type="ECO:0000256" key="4">
    <source>
        <dbReference type="ARBA" id="ARBA00022806"/>
    </source>
</evidence>
<dbReference type="InterPro" id="IPR027417">
    <property type="entry name" value="P-loop_NTPase"/>
</dbReference>
<keyword evidence="6" id="KW-0479">Metal-binding</keyword>
<comment type="similarity">
    <text evidence="1">Belongs to the SNF2/RAD54 helicase family.</text>
</comment>
<evidence type="ECO:0000256" key="7">
    <source>
        <dbReference type="SAM" id="MobiDB-lite"/>
    </source>
</evidence>
<organism evidence="11 12">
    <name type="scientific">Talaromyces islandicus</name>
    <name type="common">Penicillium islandicum</name>
    <dbReference type="NCBI Taxonomy" id="28573"/>
    <lineage>
        <taxon>Eukaryota</taxon>
        <taxon>Fungi</taxon>
        <taxon>Dikarya</taxon>
        <taxon>Ascomycota</taxon>
        <taxon>Pezizomycotina</taxon>
        <taxon>Eurotiomycetes</taxon>
        <taxon>Eurotiomycetidae</taxon>
        <taxon>Eurotiales</taxon>
        <taxon>Trichocomaceae</taxon>
        <taxon>Talaromyces</taxon>
        <taxon>Talaromyces sect. Islandici</taxon>
    </lineage>
</organism>
<keyword evidence="2" id="KW-0547">Nucleotide-binding</keyword>